<dbReference type="Proteomes" id="UP000634136">
    <property type="component" value="Unassembled WGS sequence"/>
</dbReference>
<evidence type="ECO:0000313" key="2">
    <source>
        <dbReference type="Proteomes" id="UP000634136"/>
    </source>
</evidence>
<reference evidence="1" key="1">
    <citation type="submission" date="2020-09" db="EMBL/GenBank/DDBJ databases">
        <title>Genome-Enabled Discovery of Anthraquinone Biosynthesis in Senna tora.</title>
        <authorList>
            <person name="Kang S.-H."/>
            <person name="Pandey R.P."/>
            <person name="Lee C.-M."/>
            <person name="Sim J.-S."/>
            <person name="Jeong J.-T."/>
            <person name="Choi B.-S."/>
            <person name="Jung M."/>
            <person name="Ginzburg D."/>
            <person name="Zhao K."/>
            <person name="Won S.Y."/>
            <person name="Oh T.-J."/>
            <person name="Yu Y."/>
            <person name="Kim N.-H."/>
            <person name="Lee O.R."/>
            <person name="Lee T.-H."/>
            <person name="Bashyal P."/>
            <person name="Kim T.-S."/>
            <person name="Lee W.-H."/>
            <person name="Kawkins C."/>
            <person name="Kim C.-K."/>
            <person name="Kim J.S."/>
            <person name="Ahn B.O."/>
            <person name="Rhee S.Y."/>
            <person name="Sohng J.K."/>
        </authorList>
    </citation>
    <scope>NUCLEOTIDE SEQUENCE</scope>
    <source>
        <tissue evidence="1">Leaf</tissue>
    </source>
</reference>
<organism evidence="1 2">
    <name type="scientific">Senna tora</name>
    <dbReference type="NCBI Taxonomy" id="362788"/>
    <lineage>
        <taxon>Eukaryota</taxon>
        <taxon>Viridiplantae</taxon>
        <taxon>Streptophyta</taxon>
        <taxon>Embryophyta</taxon>
        <taxon>Tracheophyta</taxon>
        <taxon>Spermatophyta</taxon>
        <taxon>Magnoliopsida</taxon>
        <taxon>eudicotyledons</taxon>
        <taxon>Gunneridae</taxon>
        <taxon>Pentapetalae</taxon>
        <taxon>rosids</taxon>
        <taxon>fabids</taxon>
        <taxon>Fabales</taxon>
        <taxon>Fabaceae</taxon>
        <taxon>Caesalpinioideae</taxon>
        <taxon>Cassia clade</taxon>
        <taxon>Senna</taxon>
    </lineage>
</organism>
<accession>A0A834STE4</accession>
<comment type="caution">
    <text evidence="1">The sequence shown here is derived from an EMBL/GenBank/DDBJ whole genome shotgun (WGS) entry which is preliminary data.</text>
</comment>
<name>A0A834STE4_9FABA</name>
<proteinExistence type="predicted"/>
<dbReference type="EMBL" id="JAAIUW010000011">
    <property type="protein sequence ID" value="KAF7808590.1"/>
    <property type="molecule type" value="Genomic_DNA"/>
</dbReference>
<keyword evidence="2" id="KW-1185">Reference proteome</keyword>
<evidence type="ECO:0000313" key="1">
    <source>
        <dbReference type="EMBL" id="KAF7808590.1"/>
    </source>
</evidence>
<protein>
    <submittedName>
        <fullName evidence="1">Ankyrin repeat-containing protein</fullName>
    </submittedName>
</protein>
<gene>
    <name evidence="1" type="ORF">G2W53_035333</name>
</gene>
<sequence>MEHSLWGTLTQSVDADGNNILHMAAFLPKHMPWQIHGSAMQMQYEAKWYERLRLIDLQVQSTLENFLLNTKAELYLLQIDAKKQFKLQNALVRFVGCFYQSLEN</sequence>
<dbReference type="OrthoDB" id="1418692at2759"/>
<dbReference type="AlphaFoldDB" id="A0A834STE4"/>